<evidence type="ECO:0000256" key="7">
    <source>
        <dbReference type="SAM" id="Coils"/>
    </source>
</evidence>
<keyword evidence="4" id="KW-0808">Transferase</keyword>
<feature type="domain" description="Histidine kinase" evidence="9">
    <location>
        <begin position="223"/>
        <end position="444"/>
    </location>
</feature>
<evidence type="ECO:0000256" key="1">
    <source>
        <dbReference type="ARBA" id="ARBA00000085"/>
    </source>
</evidence>
<feature type="transmembrane region" description="Helical" evidence="8">
    <location>
        <begin position="123"/>
        <end position="146"/>
    </location>
</feature>
<dbReference type="Gene3D" id="3.30.565.10">
    <property type="entry name" value="Histidine kinase-like ATPase, C-terminal domain"/>
    <property type="match status" value="1"/>
</dbReference>
<evidence type="ECO:0000256" key="8">
    <source>
        <dbReference type="SAM" id="Phobius"/>
    </source>
</evidence>
<dbReference type="InterPro" id="IPR036890">
    <property type="entry name" value="HATPase_C_sf"/>
</dbReference>
<dbReference type="CDD" id="cd00082">
    <property type="entry name" value="HisKA"/>
    <property type="match status" value="1"/>
</dbReference>
<dbReference type="InterPro" id="IPR005467">
    <property type="entry name" value="His_kinase_dom"/>
</dbReference>
<dbReference type="SMART" id="SM00387">
    <property type="entry name" value="HATPase_c"/>
    <property type="match status" value="1"/>
</dbReference>
<comment type="catalytic activity">
    <reaction evidence="1">
        <text>ATP + protein L-histidine = ADP + protein N-phospho-L-histidine.</text>
        <dbReference type="EC" id="2.7.13.3"/>
    </reaction>
</comment>
<dbReference type="SUPFAM" id="SSF47384">
    <property type="entry name" value="Homodimeric domain of signal transducing histidine kinase"/>
    <property type="match status" value="1"/>
</dbReference>
<proteinExistence type="predicted"/>
<evidence type="ECO:0000256" key="6">
    <source>
        <dbReference type="ARBA" id="ARBA00023012"/>
    </source>
</evidence>
<name>A0A7C3J5C9_UNCW3</name>
<dbReference type="InterPro" id="IPR036097">
    <property type="entry name" value="HisK_dim/P_sf"/>
</dbReference>
<dbReference type="InterPro" id="IPR050736">
    <property type="entry name" value="Sensor_HK_Regulatory"/>
</dbReference>
<dbReference type="Pfam" id="PF02518">
    <property type="entry name" value="HATPase_c"/>
    <property type="match status" value="1"/>
</dbReference>
<dbReference type="EMBL" id="DSTT01000001">
    <property type="protein sequence ID" value="HFK23171.1"/>
    <property type="molecule type" value="Genomic_DNA"/>
</dbReference>
<dbReference type="PROSITE" id="PS50109">
    <property type="entry name" value="HIS_KIN"/>
    <property type="match status" value="1"/>
</dbReference>
<keyword evidence="8" id="KW-0472">Membrane</keyword>
<accession>A0A7C3J5C9</accession>
<evidence type="ECO:0000256" key="5">
    <source>
        <dbReference type="ARBA" id="ARBA00022777"/>
    </source>
</evidence>
<comment type="caution">
    <text evidence="10">The sequence shown here is derived from an EMBL/GenBank/DDBJ whole genome shotgun (WGS) entry which is preliminary data.</text>
</comment>
<gene>
    <name evidence="10" type="ORF">ENS15_00740</name>
</gene>
<dbReference type="Gene3D" id="1.10.287.130">
    <property type="match status" value="1"/>
</dbReference>
<dbReference type="PRINTS" id="PR00344">
    <property type="entry name" value="BCTRLSENSOR"/>
</dbReference>
<dbReference type="Pfam" id="PF00512">
    <property type="entry name" value="HisKA"/>
    <property type="match status" value="1"/>
</dbReference>
<dbReference type="PANTHER" id="PTHR43711:SF31">
    <property type="entry name" value="HISTIDINE KINASE"/>
    <property type="match status" value="1"/>
</dbReference>
<keyword evidence="8" id="KW-0812">Transmembrane</keyword>
<keyword evidence="8" id="KW-1133">Transmembrane helix</keyword>
<evidence type="ECO:0000313" key="10">
    <source>
        <dbReference type="EMBL" id="HFK23171.1"/>
    </source>
</evidence>
<protein>
    <recommendedName>
        <fullName evidence="2">histidine kinase</fullName>
        <ecNumber evidence="2">2.7.13.3</ecNumber>
    </recommendedName>
</protein>
<dbReference type="FunFam" id="3.30.565.10:FF:000006">
    <property type="entry name" value="Sensor histidine kinase WalK"/>
    <property type="match status" value="1"/>
</dbReference>
<dbReference type="AlphaFoldDB" id="A0A7C3J5C9"/>
<dbReference type="SUPFAM" id="SSF55874">
    <property type="entry name" value="ATPase domain of HSP90 chaperone/DNA topoisomerase II/histidine kinase"/>
    <property type="match status" value="1"/>
</dbReference>
<keyword evidence="5 10" id="KW-0418">Kinase</keyword>
<keyword evidence="6" id="KW-0902">Two-component regulatory system</keyword>
<feature type="coiled-coil region" evidence="7">
    <location>
        <begin position="186"/>
        <end position="213"/>
    </location>
</feature>
<reference evidence="10" key="1">
    <citation type="journal article" date="2020" name="mSystems">
        <title>Genome- and Community-Level Interaction Insights into Carbon Utilization and Element Cycling Functions of Hydrothermarchaeota in Hydrothermal Sediment.</title>
        <authorList>
            <person name="Zhou Z."/>
            <person name="Liu Y."/>
            <person name="Xu W."/>
            <person name="Pan J."/>
            <person name="Luo Z.H."/>
            <person name="Li M."/>
        </authorList>
    </citation>
    <scope>NUCLEOTIDE SEQUENCE [LARGE SCALE GENOMIC DNA]</scope>
    <source>
        <strain evidence="10">SpSt-464</strain>
    </source>
</reference>
<dbReference type="InterPro" id="IPR004358">
    <property type="entry name" value="Sig_transdc_His_kin-like_C"/>
</dbReference>
<evidence type="ECO:0000259" key="9">
    <source>
        <dbReference type="PROSITE" id="PS50109"/>
    </source>
</evidence>
<dbReference type="InterPro" id="IPR003594">
    <property type="entry name" value="HATPase_dom"/>
</dbReference>
<dbReference type="PANTHER" id="PTHR43711">
    <property type="entry name" value="TWO-COMPONENT HISTIDINE KINASE"/>
    <property type="match status" value="1"/>
</dbReference>
<dbReference type="InterPro" id="IPR003661">
    <property type="entry name" value="HisK_dim/P_dom"/>
</dbReference>
<feature type="transmembrane region" description="Helical" evidence="8">
    <location>
        <begin position="7"/>
        <end position="32"/>
    </location>
</feature>
<evidence type="ECO:0000256" key="2">
    <source>
        <dbReference type="ARBA" id="ARBA00012438"/>
    </source>
</evidence>
<keyword evidence="7" id="KW-0175">Coiled coil</keyword>
<organism evidence="10">
    <name type="scientific">candidate division WOR-3 bacterium</name>
    <dbReference type="NCBI Taxonomy" id="2052148"/>
    <lineage>
        <taxon>Bacteria</taxon>
        <taxon>Bacteria division WOR-3</taxon>
    </lineage>
</organism>
<sequence>MKKDRKYYLIIIFIFSFLIFWLFFSVITNIILDKLVDTHLKNKSENYLKQTVSQNRISPIDEDLAACIIFDNDNFYKNEIIYKSDMFDINDLTSYPKVYKYNLSGQNKSILFVYKDTHSKFRFALIMQFLLGTFLVLSILYFMFILKDRRQNTVKQIVEYIKSGKSENVQIDDEFYDIFNSTNEILKKNVDEIERLKGVINILKDQNMSLKEIDSAKTSVIENISHELKTPLTKIKGYLDYMYSGKMGDLQPSQKDALTVVIKNVNSILNQIDKIIKYAKTEFINLDREIFDLKKVLKEVVDTYTTLADEKNIKIVLDISNLETPIYADKNAIIEAFDNIINNALKFTPKDGNIIITGYEKMDNKNLFAVVIVEDSGIGIPADKIEKIFDRFYQVEQSSSKKYPGMGLGLTIVKTIINAHNGIIDVSSIVGKGTKVKIVLPLKVVGGENETKG</sequence>
<dbReference type="EC" id="2.7.13.3" evidence="2"/>
<evidence type="ECO:0000256" key="4">
    <source>
        <dbReference type="ARBA" id="ARBA00022679"/>
    </source>
</evidence>
<keyword evidence="3" id="KW-0597">Phosphoprotein</keyword>
<evidence type="ECO:0000256" key="3">
    <source>
        <dbReference type="ARBA" id="ARBA00022553"/>
    </source>
</evidence>
<dbReference type="SMART" id="SM00388">
    <property type="entry name" value="HisKA"/>
    <property type="match status" value="1"/>
</dbReference>
<dbReference type="GO" id="GO:0000155">
    <property type="term" value="F:phosphorelay sensor kinase activity"/>
    <property type="evidence" value="ECO:0007669"/>
    <property type="project" value="InterPro"/>
</dbReference>